<name>A0A9X2KTX0_9GAMM</name>
<evidence type="ECO:0000256" key="1">
    <source>
        <dbReference type="SAM" id="SignalP"/>
    </source>
</evidence>
<feature type="signal peptide" evidence="1">
    <location>
        <begin position="1"/>
        <end position="19"/>
    </location>
</feature>
<reference evidence="2" key="1">
    <citation type="submission" date="2022-05" db="EMBL/GenBank/DDBJ databases">
        <authorList>
            <person name="Sun H.-N."/>
        </authorList>
    </citation>
    <scope>NUCLEOTIDE SEQUENCE</scope>
    <source>
        <strain evidence="2">HB14</strain>
    </source>
</reference>
<dbReference type="Proteomes" id="UP001139319">
    <property type="component" value="Unassembled WGS sequence"/>
</dbReference>
<keyword evidence="1" id="KW-0732">Signal</keyword>
<accession>A0A9X2KTX0</accession>
<dbReference type="EMBL" id="JAMFTH010000002">
    <property type="protein sequence ID" value="MCP8899729.1"/>
    <property type="molecule type" value="Genomic_DNA"/>
</dbReference>
<evidence type="ECO:0000313" key="2">
    <source>
        <dbReference type="EMBL" id="MCP8899729.1"/>
    </source>
</evidence>
<sequence>MRAIGLAWLILCLSGCSHTGSGPDTQSQKGADSAYRELVQSVAINTTLPDLISLREVYVKTSYYSPYAGAEITLSPVMFEAMGREDWRSCSEHAQSILKTNYISLPGHYGAMMCEEMLGNDDAGSFHQVMLNGLVEAIWSSGNGTSKDEAFFCTSTPELQVFIQSQGLEMIGQGLEREEGGRAYDVVEVKEPVTGRQFTWYFDITSQWDKGWSEYNTL</sequence>
<dbReference type="InterPro" id="IPR032578">
    <property type="entry name" value="DUF4919"/>
</dbReference>
<comment type="caution">
    <text evidence="2">The sequence shown here is derived from an EMBL/GenBank/DDBJ whole genome shotgun (WGS) entry which is preliminary data.</text>
</comment>
<protein>
    <submittedName>
        <fullName evidence="2">DUF4919 domain-containing protein</fullName>
    </submittedName>
</protein>
<feature type="chain" id="PRO_5040793669" evidence="1">
    <location>
        <begin position="20"/>
        <end position="218"/>
    </location>
</feature>
<gene>
    <name evidence="2" type="ORF">M6D89_10490</name>
</gene>
<proteinExistence type="predicted"/>
<evidence type="ECO:0000313" key="3">
    <source>
        <dbReference type="Proteomes" id="UP001139319"/>
    </source>
</evidence>
<dbReference type="AlphaFoldDB" id="A0A9X2KTX0"/>
<keyword evidence="3" id="KW-1185">Reference proteome</keyword>
<dbReference type="RefSeq" id="WP_253968016.1">
    <property type="nucleotide sequence ID" value="NZ_JAMFTH010000002.1"/>
</dbReference>
<organism evidence="2 3">
    <name type="scientific">Gilvimarinus xylanilyticus</name>
    <dbReference type="NCBI Taxonomy" id="2944139"/>
    <lineage>
        <taxon>Bacteria</taxon>
        <taxon>Pseudomonadati</taxon>
        <taxon>Pseudomonadota</taxon>
        <taxon>Gammaproteobacteria</taxon>
        <taxon>Cellvibrionales</taxon>
        <taxon>Cellvibrionaceae</taxon>
        <taxon>Gilvimarinus</taxon>
    </lineage>
</organism>
<reference evidence="2" key="2">
    <citation type="submission" date="2023-01" db="EMBL/GenBank/DDBJ databases">
        <title>Gilvimarinus xylanilyticus HB14 isolated from Caulerpa lentillifera aquaculture base in Hainan, China.</title>
        <authorList>
            <person name="Zhang Y.-J."/>
        </authorList>
    </citation>
    <scope>NUCLEOTIDE SEQUENCE</scope>
    <source>
        <strain evidence="2">HB14</strain>
    </source>
</reference>
<dbReference type="Pfam" id="PF16266">
    <property type="entry name" value="DUF4919"/>
    <property type="match status" value="1"/>
</dbReference>